<dbReference type="PANTHER" id="PTHR23138:SF142">
    <property type="entry name" value="RAN-BINDING PROTEIN 3B-RELATED"/>
    <property type="match status" value="1"/>
</dbReference>
<dbReference type="Gene3D" id="2.30.29.30">
    <property type="entry name" value="Pleckstrin-homology domain (PH domain)/Phosphotyrosine-binding domain (PTB)"/>
    <property type="match status" value="1"/>
</dbReference>
<keyword evidence="5" id="KW-0653">Protein transport</keyword>
<dbReference type="Gramene" id="ONK80652">
    <property type="protein sequence ID" value="ONK80652"/>
    <property type="gene ID" value="A4U43_C01F20210"/>
</dbReference>
<sequence>MGDSENVASKKRVAGRQISKENPELDDDGPEPEMGTFKKASDEVLATRRIVKVRRSQPAVASSNPFASLGMVPPSDSIANATTNTSNGDEVGAKDGADENKETPVEGKGEESGSSINESNGEDSNKKVEEKTCFPSAKDASKVEGDAVEEETPVIEAEKDVKSGEAAKEIKEETEKKSSGEETEDGNAHEEKAEKEKLENANKDADGAKPFASLSSFHQLSSSQNAFTGFAGTGFGTSSPFSFGSVAKEGAETSSRTSPFSFGSITKEGAGTASVTSLFSFGSSSGPSAAASGHAFGFKSENPSSQSFGFGASNNGSSKEVPIETGEENEKAVFAADAILYEYSDGGWKERGKGELKLNISLSDAEKARLVMRARGNYRLILNACLYPDMTLTNMDKKGVTFACINSAGEGNNALSTFALKFKDSSFAEEFRGAVAANKGKKNTVLKTPENSPIASDG</sequence>
<evidence type="ECO:0000256" key="7">
    <source>
        <dbReference type="ARBA" id="ARBA00023010"/>
    </source>
</evidence>
<evidence type="ECO:0000256" key="6">
    <source>
        <dbReference type="ARBA" id="ARBA00022990"/>
    </source>
</evidence>
<dbReference type="InterPro" id="IPR045255">
    <property type="entry name" value="RanBP1-like"/>
</dbReference>
<keyword evidence="4" id="KW-0509">mRNA transport</keyword>
<keyword evidence="3" id="KW-0677">Repeat</keyword>
<reference evidence="13" key="1">
    <citation type="journal article" date="2017" name="Nat. Commun.">
        <title>The asparagus genome sheds light on the origin and evolution of a young Y chromosome.</title>
        <authorList>
            <person name="Harkess A."/>
            <person name="Zhou J."/>
            <person name="Xu C."/>
            <person name="Bowers J.E."/>
            <person name="Van der Hulst R."/>
            <person name="Ayyampalayam S."/>
            <person name="Mercati F."/>
            <person name="Riccardi P."/>
            <person name="McKain M.R."/>
            <person name="Kakrana A."/>
            <person name="Tang H."/>
            <person name="Ray J."/>
            <person name="Groenendijk J."/>
            <person name="Arikit S."/>
            <person name="Mathioni S.M."/>
            <person name="Nakano M."/>
            <person name="Shan H."/>
            <person name="Telgmann-Rauber A."/>
            <person name="Kanno A."/>
            <person name="Yue Z."/>
            <person name="Chen H."/>
            <person name="Li W."/>
            <person name="Chen Y."/>
            <person name="Xu X."/>
            <person name="Zhang Y."/>
            <person name="Luo S."/>
            <person name="Chen H."/>
            <person name="Gao J."/>
            <person name="Mao Z."/>
            <person name="Pires J.C."/>
            <person name="Luo M."/>
            <person name="Kudrna D."/>
            <person name="Wing R.A."/>
            <person name="Meyers B.C."/>
            <person name="Yi K."/>
            <person name="Kong H."/>
            <person name="Lavrijsen P."/>
            <person name="Sunseri F."/>
            <person name="Falavigna A."/>
            <person name="Ye Y."/>
            <person name="Leebens-Mack J.H."/>
            <person name="Chen G."/>
        </authorList>
    </citation>
    <scope>NUCLEOTIDE SEQUENCE [LARGE SCALE GENOMIC DNA]</scope>
    <source>
        <strain evidence="13">cv. DH0086</strain>
    </source>
</reference>
<dbReference type="SUPFAM" id="SSF50729">
    <property type="entry name" value="PH domain-like"/>
    <property type="match status" value="1"/>
</dbReference>
<feature type="compositionally biased region" description="Basic and acidic residues" evidence="10">
    <location>
        <begin position="91"/>
        <end position="111"/>
    </location>
</feature>
<comment type="subcellular location">
    <subcellularLocation>
        <location evidence="1">Nucleus</location>
        <location evidence="1">Nuclear pore complex</location>
    </subcellularLocation>
</comment>
<keyword evidence="7" id="KW-0811">Translocation</keyword>
<evidence type="ECO:0000256" key="3">
    <source>
        <dbReference type="ARBA" id="ARBA00022737"/>
    </source>
</evidence>
<keyword evidence="6" id="KW-0007">Acetylation</keyword>
<feature type="compositionally biased region" description="Polar residues" evidence="10">
    <location>
        <begin position="77"/>
        <end position="88"/>
    </location>
</feature>
<protein>
    <recommendedName>
        <fullName evidence="11">RanBD1 domain-containing protein</fullName>
    </recommendedName>
</protein>
<keyword evidence="13" id="KW-1185">Reference proteome</keyword>
<evidence type="ECO:0000256" key="9">
    <source>
        <dbReference type="ARBA" id="ARBA00023242"/>
    </source>
</evidence>
<dbReference type="Pfam" id="PF08911">
    <property type="entry name" value="NUP50"/>
    <property type="match status" value="1"/>
</dbReference>
<evidence type="ECO:0000256" key="1">
    <source>
        <dbReference type="ARBA" id="ARBA00004567"/>
    </source>
</evidence>
<dbReference type="InterPro" id="IPR000156">
    <property type="entry name" value="Ran_bind_dom"/>
</dbReference>
<dbReference type="PANTHER" id="PTHR23138">
    <property type="entry name" value="RAN BINDING PROTEIN"/>
    <property type="match status" value="1"/>
</dbReference>
<feature type="compositionally biased region" description="Basic and acidic residues" evidence="10">
    <location>
        <begin position="156"/>
        <end position="207"/>
    </location>
</feature>
<dbReference type="GO" id="GO:0051028">
    <property type="term" value="P:mRNA transport"/>
    <property type="evidence" value="ECO:0007669"/>
    <property type="project" value="UniProtKB-KW"/>
</dbReference>
<gene>
    <name evidence="12" type="ORF">A4U43_C01F20210</name>
</gene>
<dbReference type="Proteomes" id="UP000243459">
    <property type="component" value="Chromosome 1"/>
</dbReference>
<dbReference type="GO" id="GO:0015031">
    <property type="term" value="P:protein transport"/>
    <property type="evidence" value="ECO:0007669"/>
    <property type="project" value="UniProtKB-KW"/>
</dbReference>
<organism evidence="12 13">
    <name type="scientific">Asparagus officinalis</name>
    <name type="common">Garden asparagus</name>
    <dbReference type="NCBI Taxonomy" id="4686"/>
    <lineage>
        <taxon>Eukaryota</taxon>
        <taxon>Viridiplantae</taxon>
        <taxon>Streptophyta</taxon>
        <taxon>Embryophyta</taxon>
        <taxon>Tracheophyta</taxon>
        <taxon>Spermatophyta</taxon>
        <taxon>Magnoliopsida</taxon>
        <taxon>Liliopsida</taxon>
        <taxon>Asparagales</taxon>
        <taxon>Asparagaceae</taxon>
        <taxon>Asparagoideae</taxon>
        <taxon>Asparagus</taxon>
    </lineage>
</organism>
<evidence type="ECO:0000256" key="2">
    <source>
        <dbReference type="ARBA" id="ARBA00022448"/>
    </source>
</evidence>
<dbReference type="EMBL" id="CM007381">
    <property type="protein sequence ID" value="ONK80652.1"/>
    <property type="molecule type" value="Genomic_DNA"/>
</dbReference>
<evidence type="ECO:0000256" key="5">
    <source>
        <dbReference type="ARBA" id="ARBA00022927"/>
    </source>
</evidence>
<evidence type="ECO:0000256" key="4">
    <source>
        <dbReference type="ARBA" id="ARBA00022816"/>
    </source>
</evidence>
<proteinExistence type="predicted"/>
<dbReference type="SMART" id="SM00160">
    <property type="entry name" value="RanBD"/>
    <property type="match status" value="1"/>
</dbReference>
<feature type="compositionally biased region" description="Basic and acidic residues" evidence="10">
    <location>
        <begin position="123"/>
        <end position="132"/>
    </location>
</feature>
<feature type="domain" description="RanBD1" evidence="11">
    <location>
        <begin position="319"/>
        <end position="435"/>
    </location>
</feature>
<keyword evidence="9" id="KW-0539">Nucleus</keyword>
<dbReference type="InterPro" id="IPR045207">
    <property type="entry name" value="RanBD_NUP50_plant"/>
</dbReference>
<evidence type="ECO:0000313" key="12">
    <source>
        <dbReference type="EMBL" id="ONK80652.1"/>
    </source>
</evidence>
<evidence type="ECO:0000313" key="13">
    <source>
        <dbReference type="Proteomes" id="UP000243459"/>
    </source>
</evidence>
<evidence type="ECO:0000256" key="10">
    <source>
        <dbReference type="SAM" id="MobiDB-lite"/>
    </source>
</evidence>
<keyword evidence="8" id="KW-0906">Nuclear pore complex</keyword>
<accession>A0A5P1FRE5</accession>
<evidence type="ECO:0000256" key="8">
    <source>
        <dbReference type="ARBA" id="ARBA00023132"/>
    </source>
</evidence>
<name>A0A5P1FRE5_ASPOF</name>
<dbReference type="CDD" id="cd13169">
    <property type="entry name" value="RanBD_NUP50_plant"/>
    <property type="match status" value="1"/>
</dbReference>
<keyword evidence="2" id="KW-0813">Transport</keyword>
<dbReference type="InterPro" id="IPR011993">
    <property type="entry name" value="PH-like_dom_sf"/>
</dbReference>
<feature type="region of interest" description="Disordered" evidence="10">
    <location>
        <begin position="1"/>
        <end position="210"/>
    </location>
</feature>
<dbReference type="InterPro" id="IPR015007">
    <property type="entry name" value="NUP2/50/61"/>
</dbReference>
<evidence type="ECO:0000259" key="11">
    <source>
        <dbReference type="PROSITE" id="PS50196"/>
    </source>
</evidence>
<dbReference type="OMA" id="SHMHSST"/>
<dbReference type="AlphaFoldDB" id="A0A5P1FRE5"/>
<dbReference type="Pfam" id="PF00638">
    <property type="entry name" value="Ran_BP1"/>
    <property type="match status" value="1"/>
</dbReference>
<dbReference type="PROSITE" id="PS50196">
    <property type="entry name" value="RANBD1"/>
    <property type="match status" value="1"/>
</dbReference>
<dbReference type="OrthoDB" id="185618at2759"/>
<dbReference type="GO" id="GO:0005643">
    <property type="term" value="C:nuclear pore"/>
    <property type="evidence" value="ECO:0007669"/>
    <property type="project" value="UniProtKB-SubCell"/>
</dbReference>